<accession>A0ABU1MM75</accession>
<sequence>MQQDAFARKHQEWKDAFYWANGPCCAGCDHWACDMGKIGECTAAPPVSGDQVLKSLGIRSATIEAAPGQPFTEPSHVCGAFQDNFDWCSLDAEYLERIGARFPDSPAR</sequence>
<evidence type="ECO:0000313" key="1">
    <source>
        <dbReference type="EMBL" id="MDR6511435.1"/>
    </source>
</evidence>
<dbReference type="EMBL" id="JAVDRD010000005">
    <property type="protein sequence ID" value="MDR6511435.1"/>
    <property type="molecule type" value="Genomic_DNA"/>
</dbReference>
<dbReference type="Proteomes" id="UP001184150">
    <property type="component" value="Unassembled WGS sequence"/>
</dbReference>
<name>A0ABU1MM75_9SPHN</name>
<proteinExistence type="predicted"/>
<protein>
    <submittedName>
        <fullName evidence="1">Uncharacterized protein</fullName>
    </submittedName>
</protein>
<evidence type="ECO:0000313" key="2">
    <source>
        <dbReference type="Proteomes" id="UP001184150"/>
    </source>
</evidence>
<comment type="caution">
    <text evidence="1">The sequence shown here is derived from an EMBL/GenBank/DDBJ whole genome shotgun (WGS) entry which is preliminary data.</text>
</comment>
<organism evidence="1 2">
    <name type="scientific">Novosphingobium capsulatum</name>
    <dbReference type="NCBI Taxonomy" id="13688"/>
    <lineage>
        <taxon>Bacteria</taxon>
        <taxon>Pseudomonadati</taxon>
        <taxon>Pseudomonadota</taxon>
        <taxon>Alphaproteobacteria</taxon>
        <taxon>Sphingomonadales</taxon>
        <taxon>Sphingomonadaceae</taxon>
        <taxon>Novosphingobium</taxon>
    </lineage>
</organism>
<reference evidence="1 2" key="1">
    <citation type="submission" date="2023-07" db="EMBL/GenBank/DDBJ databases">
        <title>Sorghum-associated microbial communities from plants grown in Nebraska, USA.</title>
        <authorList>
            <person name="Schachtman D."/>
        </authorList>
    </citation>
    <scope>NUCLEOTIDE SEQUENCE [LARGE SCALE GENOMIC DNA]</scope>
    <source>
        <strain evidence="1 2">DS1027</strain>
    </source>
</reference>
<gene>
    <name evidence="1" type="ORF">J2792_002307</name>
</gene>
<keyword evidence="2" id="KW-1185">Reference proteome</keyword>